<gene>
    <name evidence="10" type="ORF">BAMA_03650</name>
</gene>
<dbReference type="InterPro" id="IPR015422">
    <property type="entry name" value="PyrdxlP-dep_Trfase_small"/>
</dbReference>
<evidence type="ECO:0000256" key="8">
    <source>
        <dbReference type="ARBA" id="ARBA00050776"/>
    </source>
</evidence>
<organism evidence="10 11">
    <name type="scientific">Bacillus manliponensis</name>
    <dbReference type="NCBI Taxonomy" id="574376"/>
    <lineage>
        <taxon>Bacteria</taxon>
        <taxon>Bacillati</taxon>
        <taxon>Bacillota</taxon>
        <taxon>Bacilli</taxon>
        <taxon>Bacillales</taxon>
        <taxon>Bacillaceae</taxon>
        <taxon>Bacillus</taxon>
        <taxon>Bacillus cereus group</taxon>
    </lineage>
</organism>
<evidence type="ECO:0000313" key="11">
    <source>
        <dbReference type="Proteomes" id="UP000027822"/>
    </source>
</evidence>
<comment type="similarity">
    <text evidence="2">Belongs to the class-V pyridoxal-phosphate-dependent aminotransferase family. NifS/IscS subfamily.</text>
</comment>
<dbReference type="Pfam" id="PF00266">
    <property type="entry name" value="Aminotran_5"/>
    <property type="match status" value="1"/>
</dbReference>
<dbReference type="FunFam" id="3.40.640.10:FF:000084">
    <property type="entry name" value="IscS-like cysteine desulfurase"/>
    <property type="match status" value="1"/>
</dbReference>
<comment type="catalytic activity">
    <reaction evidence="8">
        <text>(sulfur carrier)-H + L-cysteine = (sulfur carrier)-SH + L-alanine</text>
        <dbReference type="Rhea" id="RHEA:43892"/>
        <dbReference type="Rhea" id="RHEA-COMP:14737"/>
        <dbReference type="Rhea" id="RHEA-COMP:14739"/>
        <dbReference type="ChEBI" id="CHEBI:29917"/>
        <dbReference type="ChEBI" id="CHEBI:35235"/>
        <dbReference type="ChEBI" id="CHEBI:57972"/>
        <dbReference type="ChEBI" id="CHEBI:64428"/>
        <dbReference type="EC" id="2.8.1.7"/>
    </reaction>
</comment>
<dbReference type="Gene3D" id="1.10.260.50">
    <property type="match status" value="1"/>
</dbReference>
<dbReference type="InterPro" id="IPR016454">
    <property type="entry name" value="Cysteine_dSase"/>
</dbReference>
<dbReference type="SUPFAM" id="SSF53383">
    <property type="entry name" value="PLP-dependent transferases"/>
    <property type="match status" value="1"/>
</dbReference>
<evidence type="ECO:0000256" key="7">
    <source>
        <dbReference type="ARBA" id="ARBA00023014"/>
    </source>
</evidence>
<keyword evidence="5" id="KW-0663">Pyridoxal phosphate</keyword>
<dbReference type="GO" id="GO:0046872">
    <property type="term" value="F:metal ion binding"/>
    <property type="evidence" value="ECO:0007669"/>
    <property type="project" value="UniProtKB-KW"/>
</dbReference>
<dbReference type="InterPro" id="IPR015424">
    <property type="entry name" value="PyrdxlP-dep_Trfase"/>
</dbReference>
<dbReference type="InterPro" id="IPR000192">
    <property type="entry name" value="Aminotrans_V_dom"/>
</dbReference>
<accession>A0A073JWE1</accession>
<keyword evidence="4" id="KW-0479">Metal-binding</keyword>
<keyword evidence="3" id="KW-0808">Transferase</keyword>
<feature type="domain" description="Aminotransferase class V" evidence="9">
    <location>
        <begin position="6"/>
        <end position="364"/>
    </location>
</feature>
<dbReference type="InterPro" id="IPR015421">
    <property type="entry name" value="PyrdxlP-dep_Trfase_major"/>
</dbReference>
<dbReference type="GO" id="GO:0031071">
    <property type="term" value="F:cysteine desulfurase activity"/>
    <property type="evidence" value="ECO:0007669"/>
    <property type="project" value="UniProtKB-EC"/>
</dbReference>
<dbReference type="AlphaFoldDB" id="A0A073JWE1"/>
<evidence type="ECO:0000256" key="6">
    <source>
        <dbReference type="ARBA" id="ARBA00023004"/>
    </source>
</evidence>
<evidence type="ECO:0000259" key="9">
    <source>
        <dbReference type="Pfam" id="PF00266"/>
    </source>
</evidence>
<dbReference type="PANTHER" id="PTHR11601">
    <property type="entry name" value="CYSTEINE DESULFURYLASE FAMILY MEMBER"/>
    <property type="match status" value="1"/>
</dbReference>
<keyword evidence="6" id="KW-0408">Iron</keyword>
<dbReference type="Gene3D" id="3.40.640.10">
    <property type="entry name" value="Type I PLP-dependent aspartate aminotransferase-like (Major domain)"/>
    <property type="match status" value="1"/>
</dbReference>
<evidence type="ECO:0000256" key="2">
    <source>
        <dbReference type="ARBA" id="ARBA00006490"/>
    </source>
</evidence>
<comment type="cofactor">
    <cofactor evidence="1">
        <name>pyridoxal 5'-phosphate</name>
        <dbReference type="ChEBI" id="CHEBI:597326"/>
    </cofactor>
</comment>
<dbReference type="eggNOG" id="COG1104">
    <property type="taxonomic scope" value="Bacteria"/>
</dbReference>
<dbReference type="NCBIfam" id="NF002806">
    <property type="entry name" value="PRK02948.1"/>
    <property type="match status" value="1"/>
</dbReference>
<dbReference type="Proteomes" id="UP000027822">
    <property type="component" value="Unassembled WGS sequence"/>
</dbReference>
<dbReference type="PANTHER" id="PTHR11601:SF34">
    <property type="entry name" value="CYSTEINE DESULFURASE"/>
    <property type="match status" value="1"/>
</dbReference>
<name>A0A073JWE1_9BACI</name>
<evidence type="ECO:0000313" key="10">
    <source>
        <dbReference type="EMBL" id="KEK18615.1"/>
    </source>
</evidence>
<keyword evidence="11" id="KW-1185">Reference proteome</keyword>
<evidence type="ECO:0000256" key="5">
    <source>
        <dbReference type="ARBA" id="ARBA00022898"/>
    </source>
</evidence>
<comment type="caution">
    <text evidence="10">The sequence shown here is derived from an EMBL/GenBank/DDBJ whole genome shotgun (WGS) entry which is preliminary data.</text>
</comment>
<dbReference type="STRING" id="574376.BAMA_03650"/>
<reference evidence="10 11" key="1">
    <citation type="submission" date="2014-06" db="EMBL/GenBank/DDBJ databases">
        <title>Draft genome sequence of Bacillus manliponensis JCM 15802 (MCCC 1A00708).</title>
        <authorList>
            <person name="Lai Q."/>
            <person name="Liu Y."/>
            <person name="Shao Z."/>
        </authorList>
    </citation>
    <scope>NUCLEOTIDE SEQUENCE [LARGE SCALE GENOMIC DNA]</scope>
    <source>
        <strain evidence="10 11">JCM 15802</strain>
    </source>
</reference>
<sequence>MNKETIYLDYNATTPLDQDVYQAMIPYLKNSFGNPSSKYFLGKEAKVAIDESRRNVADLINANENEIVFTSGASESNSTILMGIALKNLNKKHIITSSIEHPAILEACRHLKEYYGFRITELPVDSNGVVDTKELLSAINPQTCLVTIMMVNNEVGSVQPIEKISKICNEKGIHFHCDAVQGMGKLNIDVKEMSIDSLSISAHKIYGPKGVGCLYLREGINISSLIFGGSQEMGIRSGTENVPGIIGFGVAAKIAKQNVRLNFQQMQELRGMFLEELKNLNDWSLNGSLNSSVPSTLNIQFLGIRGEALAAALNQFGVCVSIASACSSSSAKLSYVLKAMGKSDDEIRSSVRISFGKFTTQLEIIESVRLISKVVSQLRTISSKYSPKIEESVQIG</sequence>
<evidence type="ECO:0000256" key="1">
    <source>
        <dbReference type="ARBA" id="ARBA00001933"/>
    </source>
</evidence>
<keyword evidence="7" id="KW-0411">Iron-sulfur</keyword>
<dbReference type="PIRSF" id="PIRSF005572">
    <property type="entry name" value="NifS"/>
    <property type="match status" value="1"/>
</dbReference>
<dbReference type="EMBL" id="JOTN01000012">
    <property type="protein sequence ID" value="KEK18615.1"/>
    <property type="molecule type" value="Genomic_DNA"/>
</dbReference>
<evidence type="ECO:0000256" key="3">
    <source>
        <dbReference type="ARBA" id="ARBA00022679"/>
    </source>
</evidence>
<protein>
    <submittedName>
        <fullName evidence="10">Cysteine desulfurase</fullName>
    </submittedName>
</protein>
<evidence type="ECO:0000256" key="4">
    <source>
        <dbReference type="ARBA" id="ARBA00022723"/>
    </source>
</evidence>
<dbReference type="Gene3D" id="3.90.1150.10">
    <property type="entry name" value="Aspartate Aminotransferase, domain 1"/>
    <property type="match status" value="1"/>
</dbReference>
<dbReference type="GO" id="GO:0051536">
    <property type="term" value="F:iron-sulfur cluster binding"/>
    <property type="evidence" value="ECO:0007669"/>
    <property type="project" value="UniProtKB-KW"/>
</dbReference>
<proteinExistence type="inferred from homology"/>